<gene>
    <name evidence="1" type="ORF">BHE75_03632</name>
</gene>
<proteinExistence type="predicted"/>
<evidence type="ECO:0000313" key="2">
    <source>
        <dbReference type="Proteomes" id="UP000179467"/>
    </source>
</evidence>
<accession>A0A1S1HJI5</accession>
<dbReference type="InterPro" id="IPR057895">
    <property type="entry name" value="Mom"/>
</dbReference>
<dbReference type="EMBL" id="MIPT01000001">
    <property type="protein sequence ID" value="OHT21621.1"/>
    <property type="molecule type" value="Genomic_DNA"/>
</dbReference>
<organism evidence="1 2">
    <name type="scientific">Edaphosphingomonas haloaromaticamans</name>
    <dbReference type="NCBI Taxonomy" id="653954"/>
    <lineage>
        <taxon>Bacteria</taxon>
        <taxon>Pseudomonadati</taxon>
        <taxon>Pseudomonadota</taxon>
        <taxon>Alphaproteobacteria</taxon>
        <taxon>Sphingomonadales</taxon>
        <taxon>Rhizorhabdaceae</taxon>
        <taxon>Edaphosphingomonas</taxon>
    </lineage>
</organism>
<comment type="caution">
    <text evidence="1">The sequence shown here is derived from an EMBL/GenBank/DDBJ whole genome shotgun (WGS) entry which is preliminary data.</text>
</comment>
<protein>
    <submittedName>
        <fullName evidence="1">Uncharacterized protein</fullName>
    </submittedName>
</protein>
<keyword evidence="2" id="KW-1185">Reference proteome</keyword>
<evidence type="ECO:0000313" key="1">
    <source>
        <dbReference type="EMBL" id="OHT21621.1"/>
    </source>
</evidence>
<name>A0A1S1HJI5_9SPHN</name>
<dbReference type="OrthoDB" id="9180556at2"/>
<dbReference type="AlphaFoldDB" id="A0A1S1HJI5"/>
<sequence length="268" mass="29813">MLTTRSQRWRDRRARFVDDLTVIDPRDFAVDQLDPKPARLFVAAHHYLPNYPAAQVAVGLFGKQAALVGVAVFAMPSTASVITRHTGFTDPSQGTTLARFFLLPEVAGNGETWFIARALHELRRERPHIEAVVSYSDPQAGHIGQCYAALSGAFRGMTRPRTAYRIAGIPIAGRTLSKIRLRERGAAGAIDQLVSLGAPRPGITEEPDVWLARLRRNRILVADRTLGLFAYCFELTRAARRQGRALPRKPYPKQLPPAHPRFPFMEAA</sequence>
<dbReference type="RefSeq" id="WP_070934652.1">
    <property type="nucleotide sequence ID" value="NZ_MIPT01000001.1"/>
</dbReference>
<dbReference type="Pfam" id="PF25680">
    <property type="entry name" value="Mom"/>
    <property type="match status" value="1"/>
</dbReference>
<dbReference type="Proteomes" id="UP000179467">
    <property type="component" value="Unassembled WGS sequence"/>
</dbReference>
<reference evidence="1 2" key="1">
    <citation type="submission" date="2016-09" db="EMBL/GenBank/DDBJ databases">
        <title>Metabolic pathway, cell adaptation mechanisms and a novel monoxygenase revealed through proteogenomic-transcription analysis of a Sphingomonas haloaromaticamans strain degrading the fungicide ortho-phenylphenol.</title>
        <authorList>
            <person name="Perruchon C."/>
            <person name="Papadopoulou E.S."/>
            <person name="Rousidou C."/>
            <person name="Vasileiadis S."/>
            <person name="Tanou G."/>
            <person name="Amoutzias G."/>
            <person name="Molassiotis A."/>
            <person name="Karpouzas D.G."/>
        </authorList>
    </citation>
    <scope>NUCLEOTIDE SEQUENCE [LARGE SCALE GENOMIC DNA]</scope>
    <source>
        <strain evidence="1 2">P3</strain>
    </source>
</reference>